<feature type="binding site" evidence="4">
    <location>
        <position position="103"/>
    </location>
    <ligand>
        <name>GTP</name>
        <dbReference type="ChEBI" id="CHEBI:37565"/>
    </ligand>
</feature>
<dbReference type="KEGG" id="fcl:A4G17_04470"/>
<evidence type="ECO:0000256" key="1">
    <source>
        <dbReference type="ARBA" id="ARBA00022842"/>
    </source>
</evidence>
<comment type="similarity">
    <text evidence="4">Belongs to the MobA family.</text>
</comment>
<organism evidence="7 10">
    <name type="scientific">Frederiksenia canicola</name>
    <dbReference type="NCBI Taxonomy" id="123824"/>
    <lineage>
        <taxon>Bacteria</taxon>
        <taxon>Pseudomonadati</taxon>
        <taxon>Pseudomonadota</taxon>
        <taxon>Gammaproteobacteria</taxon>
        <taxon>Pasteurellales</taxon>
        <taxon>Pasteurellaceae</taxon>
        <taxon>Frederiksenia</taxon>
    </lineage>
</organism>
<dbReference type="Gene3D" id="3.90.550.10">
    <property type="entry name" value="Spore Coat Polysaccharide Biosynthesis Protein SpsA, Chain A"/>
    <property type="match status" value="1"/>
</dbReference>
<dbReference type="Proteomes" id="UP000502287">
    <property type="component" value="Chromosome"/>
</dbReference>
<evidence type="ECO:0000313" key="8">
    <source>
        <dbReference type="EMBL" id="RPE92339.1"/>
    </source>
</evidence>
<reference evidence="8 9" key="2">
    <citation type="submission" date="2018-11" db="EMBL/GenBank/DDBJ databases">
        <title>Genomic Encyclopedia of Type Strains, Phase IV (KMG-IV): sequencing the most valuable type-strain genomes for metagenomic binning, comparative biology and taxonomic classification.</title>
        <authorList>
            <person name="Goeker M."/>
        </authorList>
    </citation>
    <scope>NUCLEOTIDE SEQUENCE [LARGE SCALE GENOMIC DNA]</scope>
    <source>
        <strain evidence="8 9">DSM 25797</strain>
    </source>
</reference>
<keyword evidence="4" id="KW-0808">Transferase</keyword>
<feature type="domain" description="MobA-like NTP transferase" evidence="6">
    <location>
        <begin position="9"/>
        <end position="163"/>
    </location>
</feature>
<dbReference type="GO" id="GO:0006777">
    <property type="term" value="P:Mo-molybdopterin cofactor biosynthetic process"/>
    <property type="evidence" value="ECO:0007669"/>
    <property type="project" value="UniProtKB-KW"/>
</dbReference>
<dbReference type="InterPro" id="IPR004435">
    <property type="entry name" value="MobB_dom"/>
</dbReference>
<reference evidence="7 10" key="1">
    <citation type="submission" date="2016-03" db="EMBL/GenBank/DDBJ databases">
        <authorList>
            <person name="Hansen M.J."/>
            <person name="Bojesen A.M."/>
            <person name="Planet P."/>
        </authorList>
    </citation>
    <scope>NUCLEOTIDE SEQUENCE [LARGE SCALE GENOMIC DNA]</scope>
    <source>
        <strain evidence="7 10">HPA 21</strain>
    </source>
</reference>
<keyword evidence="1 4" id="KW-0460">Magnesium</keyword>
<dbReference type="EMBL" id="CP015029">
    <property type="protein sequence ID" value="QIM64740.1"/>
    <property type="molecule type" value="Genomic_DNA"/>
</dbReference>
<feature type="binding site" evidence="4">
    <location>
        <position position="53"/>
    </location>
    <ligand>
        <name>GTP</name>
        <dbReference type="ChEBI" id="CHEBI:37565"/>
    </ligand>
</feature>
<feature type="binding site" evidence="4">
    <location>
        <begin position="12"/>
        <end position="14"/>
    </location>
    <ligand>
        <name>GTP</name>
        <dbReference type="ChEBI" id="CHEBI:37565"/>
    </ligand>
</feature>
<dbReference type="GO" id="GO:0061603">
    <property type="term" value="F:molybdenum cofactor guanylyltransferase activity"/>
    <property type="evidence" value="ECO:0007669"/>
    <property type="project" value="UniProtKB-EC"/>
</dbReference>
<dbReference type="CDD" id="cd02503">
    <property type="entry name" value="MobA"/>
    <property type="match status" value="1"/>
</dbReference>
<comment type="subcellular location">
    <subcellularLocation>
        <location evidence="4">Cytoplasm</location>
    </subcellularLocation>
</comment>
<dbReference type="InterPro" id="IPR052539">
    <property type="entry name" value="MGD_biosynthesis_adapter"/>
</dbReference>
<gene>
    <name evidence="4" type="primary">mobA</name>
    <name evidence="7" type="ORF">A4G17_04470</name>
    <name evidence="8" type="ORF">EDC49_1637</name>
</gene>
<dbReference type="Proteomes" id="UP000276901">
    <property type="component" value="Unassembled WGS sequence"/>
</dbReference>
<evidence type="ECO:0000313" key="9">
    <source>
        <dbReference type="Proteomes" id="UP000276901"/>
    </source>
</evidence>
<evidence type="ECO:0000313" key="10">
    <source>
        <dbReference type="Proteomes" id="UP000502287"/>
    </source>
</evidence>
<dbReference type="HAMAP" id="MF_00316">
    <property type="entry name" value="MobA"/>
    <property type="match status" value="1"/>
</dbReference>
<dbReference type="GO" id="GO:0005525">
    <property type="term" value="F:GTP binding"/>
    <property type="evidence" value="ECO:0007669"/>
    <property type="project" value="UniProtKB-UniRule"/>
</dbReference>
<feature type="binding site" evidence="4">
    <location>
        <position position="103"/>
    </location>
    <ligand>
        <name>Mg(2+)</name>
        <dbReference type="ChEBI" id="CHEBI:18420"/>
    </ligand>
</feature>
<comment type="function">
    <text evidence="4">Transfers a GMP moiety from GTP to Mo-molybdopterin (Mo-MPT) cofactor (Moco or molybdenum cofactor) to form Mo-molybdopterin guanine dinucleotide (Mo-MGD) cofactor.</text>
</comment>
<keyword evidence="4" id="KW-0963">Cytoplasm</keyword>
<comment type="cofactor">
    <cofactor evidence="4">
        <name>Mg(2+)</name>
        <dbReference type="ChEBI" id="CHEBI:18420"/>
    </cofactor>
</comment>
<feature type="binding site" evidence="4">
    <location>
        <position position="73"/>
    </location>
    <ligand>
        <name>GTP</name>
        <dbReference type="ChEBI" id="CHEBI:37565"/>
    </ligand>
</feature>
<dbReference type="InterPro" id="IPR025877">
    <property type="entry name" value="MobA-like_NTP_Trfase"/>
</dbReference>
<evidence type="ECO:0000259" key="6">
    <source>
        <dbReference type="Pfam" id="PF12804"/>
    </source>
</evidence>
<feature type="binding site" evidence="4">
    <location>
        <position position="25"/>
    </location>
    <ligand>
        <name>GTP</name>
        <dbReference type="ChEBI" id="CHEBI:37565"/>
    </ligand>
</feature>
<comment type="subunit">
    <text evidence="4">Monomer.</text>
</comment>
<dbReference type="Pfam" id="PF12804">
    <property type="entry name" value="NTP_transf_3"/>
    <property type="match status" value="1"/>
</dbReference>
<dbReference type="AlphaFoldDB" id="A0AAE7C1U9"/>
<dbReference type="PANTHER" id="PTHR40072">
    <property type="entry name" value="MOLYBDOPTERIN-GUANINE DINUCLEOTIDE BIOSYNTHESIS ADAPTER PROTEIN-RELATED"/>
    <property type="match status" value="1"/>
</dbReference>
<accession>A0AAE7C1U9</accession>
<keyword evidence="7" id="KW-0548">Nucleotidyltransferase</keyword>
<name>A0AAE7C1U9_9PAST</name>
<dbReference type="NCBIfam" id="TIGR00176">
    <property type="entry name" value="mobB"/>
    <property type="match status" value="1"/>
</dbReference>
<dbReference type="EMBL" id="RKQT01000003">
    <property type="protein sequence ID" value="RPE92339.1"/>
    <property type="molecule type" value="Genomic_DNA"/>
</dbReference>
<evidence type="ECO:0000256" key="3">
    <source>
        <dbReference type="ARBA" id="ARBA00023150"/>
    </source>
</evidence>
<dbReference type="NCBIfam" id="NF011057">
    <property type="entry name" value="PRK14489.1-2"/>
    <property type="match status" value="1"/>
</dbReference>
<dbReference type="InterPro" id="IPR013482">
    <property type="entry name" value="Molybde_CF_guanTrfase"/>
</dbReference>
<dbReference type="InterPro" id="IPR027417">
    <property type="entry name" value="P-loop_NTPase"/>
</dbReference>
<dbReference type="Pfam" id="PF03205">
    <property type="entry name" value="MobB"/>
    <property type="match status" value="1"/>
</dbReference>
<dbReference type="EC" id="2.7.7.77" evidence="4"/>
<dbReference type="RefSeq" id="WP_123957254.1">
    <property type="nucleotide sequence ID" value="NZ_CP015029.1"/>
</dbReference>
<keyword evidence="4" id="KW-0479">Metal-binding</keyword>
<dbReference type="Gene3D" id="3.40.50.300">
    <property type="entry name" value="P-loop containing nucleotide triphosphate hydrolases"/>
    <property type="match status" value="1"/>
</dbReference>
<dbReference type="GO" id="GO:0046872">
    <property type="term" value="F:metal ion binding"/>
    <property type="evidence" value="ECO:0007669"/>
    <property type="project" value="UniProtKB-KW"/>
</dbReference>
<dbReference type="NCBIfam" id="TIGR02665">
    <property type="entry name" value="molyb_mobA"/>
    <property type="match status" value="1"/>
</dbReference>
<feature type="domain" description="Molybdopterin-guanine dinucleotide biosynthesis protein B (MobB)" evidence="5">
    <location>
        <begin position="205"/>
        <end position="335"/>
    </location>
</feature>
<keyword evidence="4" id="KW-0547">Nucleotide-binding</keyword>
<dbReference type="InterPro" id="IPR029044">
    <property type="entry name" value="Nucleotide-diphossugar_trans"/>
</dbReference>
<sequence length="366" mass="41052">MAQINSVTAVILSGGLARRFGGVEKGLQRFNGKPMISHIIERLSPQVCKIVLNINRLHDVYHAQYPDIPTYSDDLDGFQGALSGMLSGFRQLEGDYLLFVSCDSPFVPTNLVQKLATALRINDAQIAYAHDGEKAHPTFALIHRSISPALADYLAQGERRLLQFFQSQKSVAVDFSEQPDAFQNFNSAEQLASGQISVKFCKPLLAITGYSGTGKTTLLEKLIPALKQKGVQVGLIKHSHHHVDVDKAGKDSHRLRLAGANPTMIVCDQRWAMMVETDELADFQHLTEQFRDQNVDLILVEGFKHEGLPKIQLHRQDLDKPLPELDEFTIATATDYPLERENRLDINNIEQISDFVSRYLQNFCRN</sequence>
<dbReference type="SUPFAM" id="SSF53448">
    <property type="entry name" value="Nucleotide-diphospho-sugar transferases"/>
    <property type="match status" value="1"/>
</dbReference>
<dbReference type="CDD" id="cd03116">
    <property type="entry name" value="MobB"/>
    <property type="match status" value="1"/>
</dbReference>
<evidence type="ECO:0000259" key="5">
    <source>
        <dbReference type="Pfam" id="PF03205"/>
    </source>
</evidence>
<dbReference type="GO" id="GO:0005737">
    <property type="term" value="C:cytoplasm"/>
    <property type="evidence" value="ECO:0007669"/>
    <property type="project" value="UniProtKB-SubCell"/>
</dbReference>
<dbReference type="SUPFAM" id="SSF52540">
    <property type="entry name" value="P-loop containing nucleoside triphosphate hydrolases"/>
    <property type="match status" value="1"/>
</dbReference>
<comment type="domain">
    <text evidence="4">The N-terminal domain determines nucleotide recognition and specific binding, while the C-terminal domain determines the specific binding to the target protein.</text>
</comment>
<comment type="catalytic activity">
    <reaction evidence="4">
        <text>Mo-molybdopterin + GTP + H(+) = Mo-molybdopterin guanine dinucleotide + diphosphate</text>
        <dbReference type="Rhea" id="RHEA:34243"/>
        <dbReference type="ChEBI" id="CHEBI:15378"/>
        <dbReference type="ChEBI" id="CHEBI:33019"/>
        <dbReference type="ChEBI" id="CHEBI:37565"/>
        <dbReference type="ChEBI" id="CHEBI:71302"/>
        <dbReference type="ChEBI" id="CHEBI:71310"/>
        <dbReference type="EC" id="2.7.7.77"/>
    </reaction>
</comment>
<evidence type="ECO:0000256" key="2">
    <source>
        <dbReference type="ARBA" id="ARBA00023134"/>
    </source>
</evidence>
<keyword evidence="2 4" id="KW-0342">GTP-binding</keyword>
<evidence type="ECO:0000313" key="7">
    <source>
        <dbReference type="EMBL" id="QIM64740.1"/>
    </source>
</evidence>
<dbReference type="PANTHER" id="PTHR40072:SF1">
    <property type="entry name" value="MOLYBDOPTERIN-GUANINE DINUCLEOTIDE BIOSYNTHESIS ADAPTER PROTEIN"/>
    <property type="match status" value="1"/>
</dbReference>
<keyword evidence="9" id="KW-1185">Reference proteome</keyword>
<proteinExistence type="inferred from homology"/>
<protein>
    <recommendedName>
        <fullName evidence="4">Molybdenum cofactor guanylyltransferase</fullName>
        <shortName evidence="4">MoCo guanylyltransferase</shortName>
        <ecNumber evidence="4">2.7.7.77</ecNumber>
    </recommendedName>
    <alternativeName>
        <fullName evidence="4">GTP:molybdopterin guanylyltransferase</fullName>
    </alternativeName>
    <alternativeName>
        <fullName evidence="4">Mo-MPT guanylyltransferase</fullName>
    </alternativeName>
    <alternativeName>
        <fullName evidence="4">Molybdopterin guanylyltransferase</fullName>
    </alternativeName>
    <alternativeName>
        <fullName evidence="4">Molybdopterin-guanine dinucleotide synthase</fullName>
        <shortName evidence="4">MGD synthase</shortName>
    </alternativeName>
</protein>
<keyword evidence="3 4" id="KW-0501">Molybdenum cofactor biosynthesis</keyword>
<evidence type="ECO:0000256" key="4">
    <source>
        <dbReference type="HAMAP-Rule" id="MF_00316"/>
    </source>
</evidence>